<feature type="region of interest" description="Disordered" evidence="1">
    <location>
        <begin position="603"/>
        <end position="636"/>
    </location>
</feature>
<protein>
    <recommendedName>
        <fullName evidence="4">Jacalin-type lectin domain-containing protein</fullName>
    </recommendedName>
</protein>
<dbReference type="PANTHER" id="PTHR21054">
    <property type="entry name" value="ZINC METALLOPROTEINASE-RELATED"/>
    <property type="match status" value="1"/>
</dbReference>
<organism evidence="2 3">
    <name type="scientific">Monosporascus cannonballus</name>
    <dbReference type="NCBI Taxonomy" id="155416"/>
    <lineage>
        <taxon>Eukaryota</taxon>
        <taxon>Fungi</taxon>
        <taxon>Dikarya</taxon>
        <taxon>Ascomycota</taxon>
        <taxon>Pezizomycotina</taxon>
        <taxon>Sordariomycetes</taxon>
        <taxon>Xylariomycetidae</taxon>
        <taxon>Xylariales</taxon>
        <taxon>Xylariales incertae sedis</taxon>
        <taxon>Monosporascus</taxon>
    </lineage>
</organism>
<dbReference type="InterPro" id="IPR021917">
    <property type="entry name" value="Unchr_Zn-peptidase-like"/>
</dbReference>
<reference evidence="2 3" key="1">
    <citation type="submission" date="2018-06" db="EMBL/GenBank/DDBJ databases">
        <title>Complete Genomes of Monosporascus.</title>
        <authorList>
            <person name="Robinson A.J."/>
            <person name="Natvig D.O."/>
        </authorList>
    </citation>
    <scope>NUCLEOTIDE SEQUENCE [LARGE SCALE GENOMIC DNA]</scope>
    <source>
        <strain evidence="2 3">CBS 609.92</strain>
    </source>
</reference>
<dbReference type="InterPro" id="IPR053002">
    <property type="entry name" value="Metalloproteinase_M10B"/>
</dbReference>
<evidence type="ECO:0008006" key="4">
    <source>
        <dbReference type="Google" id="ProtNLM"/>
    </source>
</evidence>
<dbReference type="Pfam" id="PF12044">
    <property type="entry name" value="Metallopep"/>
    <property type="match status" value="1"/>
</dbReference>
<evidence type="ECO:0000256" key="1">
    <source>
        <dbReference type="SAM" id="MobiDB-lite"/>
    </source>
</evidence>
<proteinExistence type="predicted"/>
<dbReference type="PANTHER" id="PTHR21054:SF2">
    <property type="entry name" value="MIP04191P"/>
    <property type="match status" value="1"/>
</dbReference>
<accession>A0ABY0HFD1</accession>
<sequence length="636" mass="70551">MVAKDSPLLIDCPPLKRGAITTAHSTLDAAVLKLRMTAYMWQAMTAEDLREKGLGRRSFRLDEEWGLDTTTMSSSYLQSDPKNTRMGSVAKVHIVRSEKTVDQLRDAQVAHQNHMGLKRYELQRYFEHALAEHGHPFVSASRPVVAGLVLDSHYSMEKGLILAHAALARHNPDGLSVGIYGSHTTYAWPRFSEEIPACLLDMTPTGDTIGNDKGLCTTMQDACSLGQLAMLQEVGDAFCARPLFSEGIMAGGAIRSWGQVFVSQNKTKQRAQWDLPDALRFLTKDHFRLPGDRAFTRSQTESLVLIRCMVDEEDESLLEVSCRAGLARVRFVDDHGKPAWEFDFCRKTAAELEDAEITAKFGPTVFHLTQQALQERLDRSKPWVIDALGMNGMAGRVGNLWGLLADQPFVKVPGTSLVLSKRSAKSLALDNGEDQVYWRWAMLLVRKHRQGGGSRLTYANRIDIRVGAAMDGAVVYYSDGSKCNCGVAHQTHYGGHQSQAKSLSEDETLEITRVSINMHREGGSLNGCQMTLSNGETWGAINGNNQQDCQHLEAGEDERIIGFYGQSDTGSGYTYEFGIITAPKTVTDSEEGLPRQIYDMPELMNIDGGLGPEYQRHESDNEENSDQDEDSDEDMD</sequence>
<comment type="caution">
    <text evidence="2">The sequence shown here is derived from an EMBL/GenBank/DDBJ whole genome shotgun (WGS) entry which is preliminary data.</text>
</comment>
<evidence type="ECO:0000313" key="2">
    <source>
        <dbReference type="EMBL" id="RYO89205.1"/>
    </source>
</evidence>
<evidence type="ECO:0000313" key="3">
    <source>
        <dbReference type="Proteomes" id="UP000294003"/>
    </source>
</evidence>
<dbReference type="EMBL" id="QJNS01000076">
    <property type="protein sequence ID" value="RYO89205.1"/>
    <property type="molecule type" value="Genomic_DNA"/>
</dbReference>
<dbReference type="Proteomes" id="UP000294003">
    <property type="component" value="Unassembled WGS sequence"/>
</dbReference>
<keyword evidence="3" id="KW-1185">Reference proteome</keyword>
<name>A0ABY0HFD1_9PEZI</name>
<gene>
    <name evidence="2" type="ORF">DL762_003349</name>
</gene>
<feature type="compositionally biased region" description="Acidic residues" evidence="1">
    <location>
        <begin position="620"/>
        <end position="636"/>
    </location>
</feature>